<evidence type="ECO:0000256" key="6">
    <source>
        <dbReference type="ARBA" id="ARBA00023136"/>
    </source>
</evidence>
<accession>A0ABD2JXZ6</accession>
<evidence type="ECO:0000256" key="2">
    <source>
        <dbReference type="ARBA" id="ARBA00022475"/>
    </source>
</evidence>
<keyword evidence="6 11" id="KW-0472">Membrane</keyword>
<comment type="caution">
    <text evidence="13">The sequence shown here is derived from an EMBL/GenBank/DDBJ whole genome shotgun (WGS) entry which is preliminary data.</text>
</comment>
<protein>
    <recommendedName>
        <fullName evidence="12">G-protein coupled receptors family 1 profile domain-containing protein</fullName>
    </recommendedName>
</protein>
<dbReference type="Proteomes" id="UP001620626">
    <property type="component" value="Unassembled WGS sequence"/>
</dbReference>
<feature type="transmembrane region" description="Helical" evidence="11">
    <location>
        <begin position="22"/>
        <end position="46"/>
    </location>
</feature>
<evidence type="ECO:0000313" key="13">
    <source>
        <dbReference type="EMBL" id="KAL3095486.1"/>
    </source>
</evidence>
<comment type="subcellular location">
    <subcellularLocation>
        <location evidence="1">Cell membrane</location>
        <topology evidence="1">Multi-pass membrane protein</topology>
    </subcellularLocation>
</comment>
<gene>
    <name evidence="13" type="ORF">niasHT_026915</name>
    <name evidence="14" type="ORF">niasHT_029352</name>
</gene>
<keyword evidence="5 9" id="KW-0297">G-protein coupled receptor</keyword>
<dbReference type="EMBL" id="JBICBT010000880">
    <property type="protein sequence ID" value="KAL3095486.1"/>
    <property type="molecule type" value="Genomic_DNA"/>
</dbReference>
<feature type="transmembrane region" description="Helical" evidence="11">
    <location>
        <begin position="90"/>
        <end position="111"/>
    </location>
</feature>
<feature type="transmembrane region" description="Helical" evidence="11">
    <location>
        <begin position="132"/>
        <end position="152"/>
    </location>
</feature>
<keyword evidence="2" id="KW-1003">Cell membrane</keyword>
<dbReference type="GO" id="GO:0005886">
    <property type="term" value="C:plasma membrane"/>
    <property type="evidence" value="ECO:0007669"/>
    <property type="project" value="UniProtKB-SubCell"/>
</dbReference>
<evidence type="ECO:0000313" key="15">
    <source>
        <dbReference type="Proteomes" id="UP001620626"/>
    </source>
</evidence>
<dbReference type="PANTHER" id="PTHR24229">
    <property type="entry name" value="NEUROPEPTIDES RECEPTOR"/>
    <property type="match status" value="1"/>
</dbReference>
<dbReference type="EMBL" id="JBICBT010000718">
    <property type="protein sequence ID" value="KAL3104066.1"/>
    <property type="molecule type" value="Genomic_DNA"/>
</dbReference>
<dbReference type="PROSITE" id="PS50262">
    <property type="entry name" value="G_PROTEIN_RECEP_F1_2"/>
    <property type="match status" value="1"/>
</dbReference>
<feature type="region of interest" description="Disordered" evidence="10">
    <location>
        <begin position="290"/>
        <end position="311"/>
    </location>
</feature>
<dbReference type="Gene3D" id="1.20.1070.10">
    <property type="entry name" value="Rhodopsin 7-helix transmembrane proteins"/>
    <property type="match status" value="1"/>
</dbReference>
<feature type="domain" description="G-protein coupled receptors family 1 profile" evidence="12">
    <location>
        <begin position="37"/>
        <end position="385"/>
    </location>
</feature>
<evidence type="ECO:0000256" key="5">
    <source>
        <dbReference type="ARBA" id="ARBA00023040"/>
    </source>
</evidence>
<keyword evidence="8 9" id="KW-0807">Transducer</keyword>
<keyword evidence="7 9" id="KW-0675">Receptor</keyword>
<feature type="transmembrane region" description="Helical" evidence="11">
    <location>
        <begin position="180"/>
        <end position="201"/>
    </location>
</feature>
<dbReference type="PRINTS" id="PR00237">
    <property type="entry name" value="GPCRRHODOPSN"/>
</dbReference>
<keyword evidence="4 11" id="KW-1133">Transmembrane helix</keyword>
<evidence type="ECO:0000256" key="11">
    <source>
        <dbReference type="SAM" id="Phobius"/>
    </source>
</evidence>
<feature type="transmembrane region" description="Helical" evidence="11">
    <location>
        <begin position="372"/>
        <end position="392"/>
    </location>
</feature>
<dbReference type="SUPFAM" id="SSF81321">
    <property type="entry name" value="Family A G protein-coupled receptor-like"/>
    <property type="match status" value="1"/>
</dbReference>
<proteinExistence type="inferred from homology"/>
<dbReference type="InterPro" id="IPR017452">
    <property type="entry name" value="GPCR_Rhodpsn_7TM"/>
</dbReference>
<evidence type="ECO:0000256" key="7">
    <source>
        <dbReference type="ARBA" id="ARBA00023170"/>
    </source>
</evidence>
<feature type="transmembrane region" description="Helical" evidence="11">
    <location>
        <begin position="58"/>
        <end position="78"/>
    </location>
</feature>
<dbReference type="CDD" id="cd00637">
    <property type="entry name" value="7tm_classA_rhodopsin-like"/>
    <property type="match status" value="1"/>
</dbReference>
<dbReference type="GO" id="GO:0004930">
    <property type="term" value="F:G protein-coupled receptor activity"/>
    <property type="evidence" value="ECO:0007669"/>
    <property type="project" value="UniProtKB-KW"/>
</dbReference>
<evidence type="ECO:0000256" key="3">
    <source>
        <dbReference type="ARBA" id="ARBA00022692"/>
    </source>
</evidence>
<dbReference type="PANTHER" id="PTHR24229:SF100">
    <property type="entry name" value="G-PROTEIN COUPLED RECEPTORS FAMILY 1 PROFILE DOMAIN-CONTAINING PROTEIN"/>
    <property type="match status" value="1"/>
</dbReference>
<dbReference type="Pfam" id="PF00001">
    <property type="entry name" value="7tm_1"/>
    <property type="match status" value="1"/>
</dbReference>
<evidence type="ECO:0000256" key="1">
    <source>
        <dbReference type="ARBA" id="ARBA00004651"/>
    </source>
</evidence>
<name>A0ABD2JXZ6_9BILA</name>
<evidence type="ECO:0000256" key="10">
    <source>
        <dbReference type="SAM" id="MobiDB-lite"/>
    </source>
</evidence>
<evidence type="ECO:0000256" key="4">
    <source>
        <dbReference type="ARBA" id="ARBA00022989"/>
    </source>
</evidence>
<dbReference type="InterPro" id="IPR000276">
    <property type="entry name" value="GPCR_Rhodpsn"/>
</dbReference>
<comment type="similarity">
    <text evidence="9">Belongs to the G-protein coupled receptor 1 family.</text>
</comment>
<reference evidence="13 15" key="1">
    <citation type="submission" date="2024-10" db="EMBL/GenBank/DDBJ databases">
        <authorList>
            <person name="Kim D."/>
        </authorList>
    </citation>
    <scope>NUCLEOTIDE SEQUENCE [LARGE SCALE GENOMIC DNA]</scope>
    <source>
        <strain evidence="13">BH-2024</strain>
    </source>
</reference>
<evidence type="ECO:0000259" key="12">
    <source>
        <dbReference type="PROSITE" id="PS50262"/>
    </source>
</evidence>
<organism evidence="13 15">
    <name type="scientific">Heterodera trifolii</name>
    <dbReference type="NCBI Taxonomy" id="157864"/>
    <lineage>
        <taxon>Eukaryota</taxon>
        <taxon>Metazoa</taxon>
        <taxon>Ecdysozoa</taxon>
        <taxon>Nematoda</taxon>
        <taxon>Chromadorea</taxon>
        <taxon>Rhabditida</taxon>
        <taxon>Tylenchina</taxon>
        <taxon>Tylenchomorpha</taxon>
        <taxon>Tylenchoidea</taxon>
        <taxon>Heteroderidae</taxon>
        <taxon>Heteroderinae</taxon>
        <taxon>Heterodera</taxon>
    </lineage>
</organism>
<dbReference type="PROSITE" id="PS00237">
    <property type="entry name" value="G_PROTEIN_RECEP_F1_1"/>
    <property type="match status" value="1"/>
</dbReference>
<keyword evidence="15" id="KW-1185">Reference proteome</keyword>
<sequence length="496" mass="54156">MNPAQPNISESMAPPDNSGQEYHLLVLPFIVLFGLCGNTLSLVAIFHSRLRKMAANQYLIVLTIADSFFLFGIILMLFKVDYAGYVPCVLVEYVLMTASYVSSWSIAALTLERYMAIANPLKHVQYGHMSRWKLMACWLPLPFLLNLVQFVTLTPNPSNEPNERKCGISDGGRLQMITEFADVLLCYLFPCCVVVVLNSVIASKVRRSEKCFHIGPSPTPSATKKSYCTLPTSASTGSTTAAAAVASASAIAPPRRQHYASPKAMATVVGGGASPSADADERPAMRKLSTRTAPGNVPVGARTAGGSSSGNPAGTTRILLVVPVVYILLNTPFYMFRILDTVALNVFNSTMFQYDGLNRNPVLAWCYNVAHYLYYVNFACDVIVYAFSSVNFRRTVVIVWRRIVCARWSDAKDMQQQLHDHRCNTSTLAYQASTKRLLPNVPCSGSNLNLHQAQHAAAGTTVVVAPPTVVLSRPGSGQRISLEVEEGTPMVAKRMP</sequence>
<evidence type="ECO:0000313" key="14">
    <source>
        <dbReference type="EMBL" id="KAL3104066.1"/>
    </source>
</evidence>
<evidence type="ECO:0000256" key="9">
    <source>
        <dbReference type="RuleBase" id="RU000688"/>
    </source>
</evidence>
<keyword evidence="3 9" id="KW-0812">Transmembrane</keyword>
<dbReference type="AlphaFoldDB" id="A0ABD2JXZ6"/>
<evidence type="ECO:0000256" key="8">
    <source>
        <dbReference type="ARBA" id="ARBA00023224"/>
    </source>
</evidence>
<feature type="transmembrane region" description="Helical" evidence="11">
    <location>
        <begin position="318"/>
        <end position="339"/>
    </location>
</feature>